<evidence type="ECO:0000256" key="2">
    <source>
        <dbReference type="ARBA" id="ARBA00023043"/>
    </source>
</evidence>
<dbReference type="SMART" id="SM00248">
    <property type="entry name" value="ANK"/>
    <property type="match status" value="5"/>
</dbReference>
<sequence>MSDSEDSNYAQLSSEMDSDEEDTSDCESICLGEKISNEKVDLEPVVTFGRVQRSEMYKDSEAEVSDNAYIPPSVDNQRVLDTDMIKDNPAYPGNKRHRDHRTIPMARIDTAQLTQLAISEARIEINPSDPQLHGLPLLIAVAEGDHTKVKGLLAQGAKINQCHPISGHYALQLAASKGDLGMVDILLSHGAVKYKCQPVTGDFIIKSAIIGGNPAIVNMLSETRSSLVNIDSELNALHYAIELNKESIVDLFLDTAAERGEGDQTQITTALHQAILLRHVDIIANLLRRGGDWENTDALFGGYTLLCIAVSCADSFVVLKLLEAGAYAKEPKHIRDSLEHNAEVGGDLEIYNLLRAERVEIGHCDIGYVWNYSCIRDDS</sequence>
<evidence type="ECO:0000256" key="3">
    <source>
        <dbReference type="PROSITE-ProRule" id="PRU00023"/>
    </source>
</evidence>
<evidence type="ECO:0000313" key="5">
    <source>
        <dbReference type="EMBL" id="RPB06668.1"/>
    </source>
</evidence>
<dbReference type="InParanoid" id="A0A3N4KB42"/>
<organism evidence="5 6">
    <name type="scientific">Morchella conica CCBAS932</name>
    <dbReference type="NCBI Taxonomy" id="1392247"/>
    <lineage>
        <taxon>Eukaryota</taxon>
        <taxon>Fungi</taxon>
        <taxon>Dikarya</taxon>
        <taxon>Ascomycota</taxon>
        <taxon>Pezizomycotina</taxon>
        <taxon>Pezizomycetes</taxon>
        <taxon>Pezizales</taxon>
        <taxon>Morchellaceae</taxon>
        <taxon>Morchella</taxon>
    </lineage>
</organism>
<keyword evidence="6" id="KW-1185">Reference proteome</keyword>
<dbReference type="Pfam" id="PF12796">
    <property type="entry name" value="Ank_2"/>
    <property type="match status" value="1"/>
</dbReference>
<dbReference type="STRING" id="1392247.A0A3N4KB42"/>
<reference evidence="5 6" key="1">
    <citation type="journal article" date="2018" name="Nat. Ecol. Evol.">
        <title>Pezizomycetes genomes reveal the molecular basis of ectomycorrhizal truffle lifestyle.</title>
        <authorList>
            <person name="Murat C."/>
            <person name="Payen T."/>
            <person name="Noel B."/>
            <person name="Kuo A."/>
            <person name="Morin E."/>
            <person name="Chen J."/>
            <person name="Kohler A."/>
            <person name="Krizsan K."/>
            <person name="Balestrini R."/>
            <person name="Da Silva C."/>
            <person name="Montanini B."/>
            <person name="Hainaut M."/>
            <person name="Levati E."/>
            <person name="Barry K.W."/>
            <person name="Belfiori B."/>
            <person name="Cichocki N."/>
            <person name="Clum A."/>
            <person name="Dockter R.B."/>
            <person name="Fauchery L."/>
            <person name="Guy J."/>
            <person name="Iotti M."/>
            <person name="Le Tacon F."/>
            <person name="Lindquist E.A."/>
            <person name="Lipzen A."/>
            <person name="Malagnac F."/>
            <person name="Mello A."/>
            <person name="Molinier V."/>
            <person name="Miyauchi S."/>
            <person name="Poulain J."/>
            <person name="Riccioni C."/>
            <person name="Rubini A."/>
            <person name="Sitrit Y."/>
            <person name="Splivallo R."/>
            <person name="Traeger S."/>
            <person name="Wang M."/>
            <person name="Zifcakova L."/>
            <person name="Wipf D."/>
            <person name="Zambonelli A."/>
            <person name="Paolocci F."/>
            <person name="Nowrousian M."/>
            <person name="Ottonello S."/>
            <person name="Baldrian P."/>
            <person name="Spatafora J.W."/>
            <person name="Henrissat B."/>
            <person name="Nagy L.G."/>
            <person name="Aury J.M."/>
            <person name="Wincker P."/>
            <person name="Grigoriev I.V."/>
            <person name="Bonfante P."/>
            <person name="Martin F.M."/>
        </authorList>
    </citation>
    <scope>NUCLEOTIDE SEQUENCE [LARGE SCALE GENOMIC DNA]</scope>
    <source>
        <strain evidence="5 6">CCBAS932</strain>
    </source>
</reference>
<name>A0A3N4KB42_9PEZI</name>
<protein>
    <submittedName>
        <fullName evidence="5">Ankyrin</fullName>
    </submittedName>
</protein>
<dbReference type="InterPro" id="IPR036770">
    <property type="entry name" value="Ankyrin_rpt-contain_sf"/>
</dbReference>
<feature type="compositionally biased region" description="Acidic residues" evidence="4">
    <location>
        <begin position="16"/>
        <end position="25"/>
    </location>
</feature>
<feature type="region of interest" description="Disordered" evidence="4">
    <location>
        <begin position="1"/>
        <end position="29"/>
    </location>
</feature>
<proteinExistence type="predicted"/>
<keyword evidence="1" id="KW-0677">Repeat</keyword>
<dbReference type="Proteomes" id="UP000277580">
    <property type="component" value="Unassembled WGS sequence"/>
</dbReference>
<accession>A0A3N4KB42</accession>
<dbReference type="OrthoDB" id="426293at2759"/>
<dbReference type="InterPro" id="IPR002110">
    <property type="entry name" value="Ankyrin_rpt"/>
</dbReference>
<dbReference type="Gene3D" id="1.25.40.20">
    <property type="entry name" value="Ankyrin repeat-containing domain"/>
    <property type="match status" value="1"/>
</dbReference>
<evidence type="ECO:0000313" key="6">
    <source>
        <dbReference type="Proteomes" id="UP000277580"/>
    </source>
</evidence>
<dbReference type="AlphaFoldDB" id="A0A3N4KB42"/>
<feature type="repeat" description="ANK" evidence="3">
    <location>
        <begin position="166"/>
        <end position="191"/>
    </location>
</feature>
<dbReference type="EMBL" id="ML119242">
    <property type="protein sequence ID" value="RPB06668.1"/>
    <property type="molecule type" value="Genomic_DNA"/>
</dbReference>
<gene>
    <name evidence="5" type="ORF">P167DRAFT_609951</name>
</gene>
<dbReference type="PANTHER" id="PTHR24198">
    <property type="entry name" value="ANKYRIN REPEAT AND PROTEIN KINASE DOMAIN-CONTAINING PROTEIN"/>
    <property type="match status" value="1"/>
</dbReference>
<evidence type="ECO:0000256" key="1">
    <source>
        <dbReference type="ARBA" id="ARBA00022737"/>
    </source>
</evidence>
<feature type="repeat" description="ANK" evidence="3">
    <location>
        <begin position="266"/>
        <end position="298"/>
    </location>
</feature>
<dbReference type="PROSITE" id="PS50088">
    <property type="entry name" value="ANK_REPEAT"/>
    <property type="match status" value="2"/>
</dbReference>
<dbReference type="PANTHER" id="PTHR24198:SF165">
    <property type="entry name" value="ANKYRIN REPEAT-CONTAINING PROTEIN-RELATED"/>
    <property type="match status" value="1"/>
</dbReference>
<evidence type="ECO:0000256" key="4">
    <source>
        <dbReference type="SAM" id="MobiDB-lite"/>
    </source>
</evidence>
<keyword evidence="2 3" id="KW-0040">ANK repeat</keyword>
<dbReference type="PROSITE" id="PS50297">
    <property type="entry name" value="ANK_REP_REGION"/>
    <property type="match status" value="1"/>
</dbReference>
<dbReference type="SUPFAM" id="SSF48403">
    <property type="entry name" value="Ankyrin repeat"/>
    <property type="match status" value="1"/>
</dbReference>